<dbReference type="InterPro" id="IPR018252">
    <property type="entry name" value="Annexin_repeat_CS"/>
</dbReference>
<feature type="binding site" evidence="6">
    <location>
        <position position="39"/>
    </location>
    <ligand>
        <name>Ca(2+)</name>
        <dbReference type="ChEBI" id="CHEBI:29108"/>
        <label>1</label>
    </ligand>
</feature>
<feature type="binding site" evidence="6">
    <location>
        <position position="288"/>
    </location>
    <ligand>
        <name>Ca(2+)</name>
        <dbReference type="ChEBI" id="CHEBI:29108"/>
        <label>1</label>
    </ligand>
</feature>
<evidence type="ECO:0000256" key="5">
    <source>
        <dbReference type="ARBA" id="ARBA00023302"/>
    </source>
</evidence>
<dbReference type="PRINTS" id="PR00196">
    <property type="entry name" value="ANNEXIN"/>
</dbReference>
<dbReference type="AlphaFoldDB" id="A0A9W7HTD9"/>
<dbReference type="FunFam" id="1.10.220.10:FF:000008">
    <property type="entry name" value="Annexin"/>
    <property type="match status" value="1"/>
</dbReference>
<keyword evidence="5 7" id="KW-0111">Calcium/phospholipid-binding</keyword>
<feature type="binding site" evidence="6">
    <location>
        <position position="326"/>
    </location>
    <ligand>
        <name>Ca(2+)</name>
        <dbReference type="ChEBI" id="CHEBI:29108"/>
        <label>1</label>
    </ligand>
</feature>
<protein>
    <recommendedName>
        <fullName evidence="7">Annexin</fullName>
    </recommendedName>
</protein>
<dbReference type="GO" id="GO:0009409">
    <property type="term" value="P:response to cold"/>
    <property type="evidence" value="ECO:0007669"/>
    <property type="project" value="TreeGrafter"/>
</dbReference>
<keyword evidence="3 6" id="KW-0106">Calcium</keyword>
<sequence>MELLTAGKYDPKMTTIISPKQFSPVEDAENIKTACQGWGTDEKAIISILGHRNLFQRKLVRLAFQEIYHQDLLQQLKCELSGDFERAISLWTLDPADRDAVLANEALQKSVLDYRVIIEIACIRSPEELLAVKRAYKFRYKRSLEEDLASFTAGDLRKLLVGLISAYRYDGDEFDETLAHSEATVLNHEIHGTGFNQEEVIRIVSTRSQAQLNATFNIYRDIYSRSITKGFPGGDYFSTLRTVIRCIRDPQKYYAKVEHANLTNATAMQMFNAYSTMQVLRAAINTEGTDEDALSRVIVTRAEKDLKEINEVYLKRNNVSVDEAVARDCSGDYKAFIMALLGADDN</sequence>
<evidence type="ECO:0000256" key="4">
    <source>
        <dbReference type="ARBA" id="ARBA00023216"/>
    </source>
</evidence>
<organism evidence="8 9">
    <name type="scientific">Hibiscus trionum</name>
    <name type="common">Flower of an hour</name>
    <dbReference type="NCBI Taxonomy" id="183268"/>
    <lineage>
        <taxon>Eukaryota</taxon>
        <taxon>Viridiplantae</taxon>
        <taxon>Streptophyta</taxon>
        <taxon>Embryophyta</taxon>
        <taxon>Tracheophyta</taxon>
        <taxon>Spermatophyta</taxon>
        <taxon>Magnoliopsida</taxon>
        <taxon>eudicotyledons</taxon>
        <taxon>Gunneridae</taxon>
        <taxon>Pentapetalae</taxon>
        <taxon>rosids</taxon>
        <taxon>malvids</taxon>
        <taxon>Malvales</taxon>
        <taxon>Malvaceae</taxon>
        <taxon>Malvoideae</taxon>
        <taxon>Hibiscus</taxon>
    </lineage>
</organism>
<gene>
    <name evidence="8" type="ORF">HRI_001831900</name>
</gene>
<evidence type="ECO:0000256" key="2">
    <source>
        <dbReference type="ARBA" id="ARBA00022737"/>
    </source>
</evidence>
<dbReference type="GO" id="GO:0001786">
    <property type="term" value="F:phosphatidylserine binding"/>
    <property type="evidence" value="ECO:0007669"/>
    <property type="project" value="TreeGrafter"/>
</dbReference>
<comment type="domain">
    <text evidence="7">A pair of annexin repeats may form one binding site for calcium and phospholipid.</text>
</comment>
<dbReference type="PANTHER" id="PTHR10502">
    <property type="entry name" value="ANNEXIN"/>
    <property type="match status" value="1"/>
</dbReference>
<dbReference type="FunFam" id="1.10.220.10:FF:000001">
    <property type="entry name" value="Annexin"/>
    <property type="match status" value="1"/>
</dbReference>
<evidence type="ECO:0000256" key="1">
    <source>
        <dbReference type="ARBA" id="ARBA00022723"/>
    </source>
</evidence>
<dbReference type="FunFam" id="1.10.220.10:FF:000006">
    <property type="entry name" value="Annexin"/>
    <property type="match status" value="1"/>
</dbReference>
<dbReference type="SMART" id="SM00335">
    <property type="entry name" value="ANX"/>
    <property type="match status" value="4"/>
</dbReference>
<evidence type="ECO:0000313" key="8">
    <source>
        <dbReference type="EMBL" id="GMI81625.1"/>
    </source>
</evidence>
<reference evidence="8" key="1">
    <citation type="submission" date="2023-05" db="EMBL/GenBank/DDBJ databases">
        <title>Genome and transcriptome analyses reveal genes involved in the formation of fine ridges on petal epidermal cells in Hibiscus trionum.</title>
        <authorList>
            <person name="Koshimizu S."/>
            <person name="Masuda S."/>
            <person name="Ishii T."/>
            <person name="Shirasu K."/>
            <person name="Hoshino A."/>
            <person name="Arita M."/>
        </authorList>
    </citation>
    <scope>NUCLEOTIDE SEQUENCE</scope>
    <source>
        <strain evidence="8">Hamamatsu line</strain>
    </source>
</reference>
<evidence type="ECO:0000256" key="7">
    <source>
        <dbReference type="RuleBase" id="RU003540"/>
    </source>
</evidence>
<dbReference type="GO" id="GO:0005737">
    <property type="term" value="C:cytoplasm"/>
    <property type="evidence" value="ECO:0007669"/>
    <property type="project" value="TreeGrafter"/>
</dbReference>
<keyword evidence="9" id="KW-1185">Reference proteome</keyword>
<dbReference type="Proteomes" id="UP001165190">
    <property type="component" value="Unassembled WGS sequence"/>
</dbReference>
<name>A0A9W7HTD9_HIBTR</name>
<dbReference type="InterPro" id="IPR009118">
    <property type="entry name" value="AnnexinD_plant"/>
</dbReference>
<evidence type="ECO:0000256" key="3">
    <source>
        <dbReference type="ARBA" id="ARBA00022837"/>
    </source>
</evidence>
<dbReference type="InterPro" id="IPR037104">
    <property type="entry name" value="Annexin_sf"/>
</dbReference>
<comment type="caution">
    <text evidence="8">The sequence shown here is derived from an EMBL/GenBank/DDBJ whole genome shotgun (WGS) entry which is preliminary data.</text>
</comment>
<proteinExistence type="inferred from homology"/>
<dbReference type="GO" id="GO:0005509">
    <property type="term" value="F:calcium ion binding"/>
    <property type="evidence" value="ECO:0007669"/>
    <property type="project" value="InterPro"/>
</dbReference>
<feature type="binding site" evidence="6">
    <location>
        <position position="284"/>
    </location>
    <ligand>
        <name>Ca(2+)</name>
        <dbReference type="ChEBI" id="CHEBI:29108"/>
        <label>1</label>
    </ligand>
</feature>
<dbReference type="PRINTS" id="PR01814">
    <property type="entry name" value="ANNEXINPLANT"/>
</dbReference>
<keyword evidence="2 7" id="KW-0677">Repeat</keyword>
<evidence type="ECO:0000313" key="9">
    <source>
        <dbReference type="Proteomes" id="UP001165190"/>
    </source>
</evidence>
<evidence type="ECO:0000256" key="6">
    <source>
        <dbReference type="PIRSR" id="PIRSR609118-1"/>
    </source>
</evidence>
<accession>A0A9W7HTD9</accession>
<dbReference type="PANTHER" id="PTHR10502:SF193">
    <property type="entry name" value="ANNEXIN D8"/>
    <property type="match status" value="1"/>
</dbReference>
<comment type="similarity">
    <text evidence="7">Belongs to the annexin family.</text>
</comment>
<feature type="binding site" evidence="6">
    <location>
        <position position="37"/>
    </location>
    <ligand>
        <name>Ca(2+)</name>
        <dbReference type="ChEBI" id="CHEBI:29108"/>
        <label>1</label>
    </ligand>
</feature>
<dbReference type="InterPro" id="IPR001464">
    <property type="entry name" value="Annexin"/>
</dbReference>
<dbReference type="GO" id="GO:0009408">
    <property type="term" value="P:response to heat"/>
    <property type="evidence" value="ECO:0007669"/>
    <property type="project" value="TreeGrafter"/>
</dbReference>
<feature type="binding site" evidence="6">
    <location>
        <position position="328"/>
    </location>
    <ligand>
        <name>Ca(2+)</name>
        <dbReference type="ChEBI" id="CHEBI:29108"/>
        <label>1</label>
    </ligand>
</feature>
<dbReference type="GO" id="GO:0005886">
    <property type="term" value="C:plasma membrane"/>
    <property type="evidence" value="ECO:0007669"/>
    <property type="project" value="TreeGrafter"/>
</dbReference>
<dbReference type="Pfam" id="PF00191">
    <property type="entry name" value="Annexin"/>
    <property type="match status" value="4"/>
</dbReference>
<dbReference type="OrthoDB" id="37886at2759"/>
<dbReference type="Gene3D" id="1.10.220.10">
    <property type="entry name" value="Annexin"/>
    <property type="match status" value="4"/>
</dbReference>
<dbReference type="GO" id="GO:0009651">
    <property type="term" value="P:response to salt stress"/>
    <property type="evidence" value="ECO:0007669"/>
    <property type="project" value="TreeGrafter"/>
</dbReference>
<feature type="binding site" evidence="6">
    <location>
        <position position="79"/>
    </location>
    <ligand>
        <name>Ca(2+)</name>
        <dbReference type="ChEBI" id="CHEBI:29108"/>
        <label>1</label>
    </ligand>
</feature>
<dbReference type="InterPro" id="IPR018502">
    <property type="entry name" value="Annexin_repeat"/>
</dbReference>
<keyword evidence="4 7" id="KW-0041">Annexin</keyword>
<dbReference type="PROSITE" id="PS51897">
    <property type="entry name" value="ANNEXIN_2"/>
    <property type="match status" value="3"/>
</dbReference>
<dbReference type="SUPFAM" id="SSF47874">
    <property type="entry name" value="Annexin"/>
    <property type="match status" value="1"/>
</dbReference>
<dbReference type="GO" id="GO:0009414">
    <property type="term" value="P:response to water deprivation"/>
    <property type="evidence" value="ECO:0007669"/>
    <property type="project" value="TreeGrafter"/>
</dbReference>
<dbReference type="EMBL" id="BSYR01000019">
    <property type="protein sequence ID" value="GMI81625.1"/>
    <property type="molecule type" value="Genomic_DNA"/>
</dbReference>
<dbReference type="GO" id="GO:0005544">
    <property type="term" value="F:calcium-dependent phospholipid binding"/>
    <property type="evidence" value="ECO:0007669"/>
    <property type="project" value="UniProtKB-KW"/>
</dbReference>
<keyword evidence="1 6" id="KW-0479">Metal-binding</keyword>
<dbReference type="PROSITE" id="PS00223">
    <property type="entry name" value="ANNEXIN_1"/>
    <property type="match status" value="1"/>
</dbReference>